<dbReference type="Proteomes" id="UP000789739">
    <property type="component" value="Unassembled WGS sequence"/>
</dbReference>
<dbReference type="InterPro" id="IPR012337">
    <property type="entry name" value="RNaseH-like_sf"/>
</dbReference>
<protein>
    <submittedName>
        <fullName evidence="2">7365_t:CDS:1</fullName>
    </submittedName>
</protein>
<dbReference type="PANTHER" id="PTHR46791:SF5">
    <property type="entry name" value="CLR5 DOMAIN-CONTAINING PROTEIN-RELATED"/>
    <property type="match status" value="1"/>
</dbReference>
<feature type="domain" description="Integrase core" evidence="1">
    <location>
        <begin position="6"/>
        <end position="144"/>
    </location>
</feature>
<accession>A0A9N8ZV58</accession>
<keyword evidence="3" id="KW-1185">Reference proteome</keyword>
<dbReference type="AlphaFoldDB" id="A0A9N8ZV58"/>
<proteinExistence type="predicted"/>
<dbReference type="InterPro" id="IPR058913">
    <property type="entry name" value="Integrase_dom_put"/>
</dbReference>
<dbReference type="Pfam" id="PF24764">
    <property type="entry name" value="rva_4"/>
    <property type="match status" value="1"/>
</dbReference>
<dbReference type="GO" id="GO:0003676">
    <property type="term" value="F:nucleic acid binding"/>
    <property type="evidence" value="ECO:0007669"/>
    <property type="project" value="InterPro"/>
</dbReference>
<reference evidence="2" key="1">
    <citation type="submission" date="2021-06" db="EMBL/GenBank/DDBJ databases">
        <authorList>
            <person name="Kallberg Y."/>
            <person name="Tangrot J."/>
            <person name="Rosling A."/>
        </authorList>
    </citation>
    <scope>NUCLEOTIDE SEQUENCE</scope>
    <source>
        <strain evidence="2">BR232B</strain>
    </source>
</reference>
<dbReference type="SUPFAM" id="SSF53098">
    <property type="entry name" value="Ribonuclease H-like"/>
    <property type="match status" value="1"/>
</dbReference>
<evidence type="ECO:0000313" key="2">
    <source>
        <dbReference type="EMBL" id="CAG8508233.1"/>
    </source>
</evidence>
<gene>
    <name evidence="2" type="ORF">PBRASI_LOCUS2972</name>
</gene>
<dbReference type="Gene3D" id="3.30.420.10">
    <property type="entry name" value="Ribonuclease H-like superfamily/Ribonuclease H"/>
    <property type="match status" value="1"/>
</dbReference>
<dbReference type="PANTHER" id="PTHR46791">
    <property type="entry name" value="EXPRESSED PROTEIN"/>
    <property type="match status" value="1"/>
</dbReference>
<comment type="caution">
    <text evidence="2">The sequence shown here is derived from an EMBL/GenBank/DDBJ whole genome shotgun (WGS) entry which is preliminary data.</text>
</comment>
<sequence>CLRDNKTVLNCFREACAKWGVPSRTRSDYGMENIQVADFMINYRGTDRGSHLCGTSVHNQRIERLWRDLNRTLIRFFRLIFIHLEEEYGFDIDDTVHLYCLHYVYMARINRAFRTFTETWNNHSIRTEHNRTPLQLWQVGMITNGYEAYDEYNGVDDNYRVEETRDSNEQDDNENSGDIIVDENFGNLLTRNEYDVLRDQFNPTDEDENSGINIFLGAVVLVRQLLQNRSDDYQA</sequence>
<organism evidence="2 3">
    <name type="scientific">Paraglomus brasilianum</name>
    <dbReference type="NCBI Taxonomy" id="144538"/>
    <lineage>
        <taxon>Eukaryota</taxon>
        <taxon>Fungi</taxon>
        <taxon>Fungi incertae sedis</taxon>
        <taxon>Mucoromycota</taxon>
        <taxon>Glomeromycotina</taxon>
        <taxon>Glomeromycetes</taxon>
        <taxon>Paraglomerales</taxon>
        <taxon>Paraglomeraceae</taxon>
        <taxon>Paraglomus</taxon>
    </lineage>
</organism>
<name>A0A9N8ZV58_9GLOM</name>
<evidence type="ECO:0000259" key="1">
    <source>
        <dbReference type="Pfam" id="PF24764"/>
    </source>
</evidence>
<dbReference type="OrthoDB" id="2339289at2759"/>
<evidence type="ECO:0000313" key="3">
    <source>
        <dbReference type="Proteomes" id="UP000789739"/>
    </source>
</evidence>
<feature type="non-terminal residue" evidence="2">
    <location>
        <position position="1"/>
    </location>
</feature>
<dbReference type="EMBL" id="CAJVPI010000250">
    <property type="protein sequence ID" value="CAG8508233.1"/>
    <property type="molecule type" value="Genomic_DNA"/>
</dbReference>
<dbReference type="InterPro" id="IPR036397">
    <property type="entry name" value="RNaseH_sf"/>
</dbReference>